<name>A0A1L3ZXK4_9SPHN</name>
<keyword evidence="5 6" id="KW-0472">Membrane</keyword>
<organism evidence="7 8">
    <name type="scientific">Tardibacter chloracetimidivorans</name>
    <dbReference type="NCBI Taxonomy" id="1921510"/>
    <lineage>
        <taxon>Bacteria</taxon>
        <taxon>Pseudomonadati</taxon>
        <taxon>Pseudomonadota</taxon>
        <taxon>Alphaproteobacteria</taxon>
        <taxon>Sphingomonadales</taxon>
        <taxon>Sphingomonadaceae</taxon>
        <taxon>Tardibacter</taxon>
    </lineage>
</organism>
<proteinExistence type="inferred from homology"/>
<feature type="binding site" evidence="6">
    <location>
        <position position="371"/>
    </location>
    <ligand>
        <name>Zn(2+)</name>
        <dbReference type="ChEBI" id="CHEBI:29105"/>
    </ligand>
</feature>
<evidence type="ECO:0000256" key="2">
    <source>
        <dbReference type="ARBA" id="ARBA00022475"/>
    </source>
</evidence>
<dbReference type="GO" id="GO:0005886">
    <property type="term" value="C:plasma membrane"/>
    <property type="evidence" value="ECO:0007669"/>
    <property type="project" value="UniProtKB-SubCell"/>
</dbReference>
<dbReference type="KEGG" id="sphj:BSL82_14650"/>
<evidence type="ECO:0000256" key="5">
    <source>
        <dbReference type="ARBA" id="ARBA00023136"/>
    </source>
</evidence>
<comment type="function">
    <text evidence="6">Part of an energy-coupled inorganic carbon pump.</text>
</comment>
<keyword evidence="2 6" id="KW-1003">Cell membrane</keyword>
<evidence type="ECO:0000313" key="8">
    <source>
        <dbReference type="Proteomes" id="UP000182063"/>
    </source>
</evidence>
<evidence type="ECO:0000256" key="3">
    <source>
        <dbReference type="ARBA" id="ARBA00022723"/>
    </source>
</evidence>
<dbReference type="PANTHER" id="PTHR38344">
    <property type="entry name" value="UPF0753 PROTEIN AQ_863"/>
    <property type="match status" value="1"/>
</dbReference>
<comment type="subunit">
    <text evidence="6">Forms a complex with DabB.</text>
</comment>
<dbReference type="PANTHER" id="PTHR38344:SF1">
    <property type="entry name" value="INORGANIC CARBON TRANSPORTER SUBUNIT DABA-RELATED"/>
    <property type="match status" value="1"/>
</dbReference>
<accession>A0A1L3ZXK4</accession>
<dbReference type="Pfam" id="PF10070">
    <property type="entry name" value="DabA"/>
    <property type="match status" value="1"/>
</dbReference>
<feature type="binding site" evidence="6">
    <location>
        <position position="553"/>
    </location>
    <ligand>
        <name>Zn(2+)</name>
        <dbReference type="ChEBI" id="CHEBI:29105"/>
    </ligand>
</feature>
<dbReference type="STRING" id="1921510.BSL82_14650"/>
<protein>
    <recommendedName>
        <fullName evidence="6">Probable inorganic carbon transporter subunit DabA</fullName>
    </recommendedName>
</protein>
<evidence type="ECO:0000256" key="6">
    <source>
        <dbReference type="HAMAP-Rule" id="MF_01871"/>
    </source>
</evidence>
<dbReference type="AlphaFoldDB" id="A0A1L3ZXK4"/>
<keyword evidence="8" id="KW-1185">Reference proteome</keyword>
<gene>
    <name evidence="6" type="primary">dabA</name>
    <name evidence="7" type="ORF">BSL82_14650</name>
</gene>
<dbReference type="GO" id="GO:0008270">
    <property type="term" value="F:zinc ion binding"/>
    <property type="evidence" value="ECO:0007669"/>
    <property type="project" value="UniProtKB-UniRule"/>
</dbReference>
<dbReference type="EMBL" id="CP018221">
    <property type="protein sequence ID" value="API60373.1"/>
    <property type="molecule type" value="Genomic_DNA"/>
</dbReference>
<comment type="cofactor">
    <cofactor evidence="6">
        <name>Zn(2+)</name>
        <dbReference type="ChEBI" id="CHEBI:29105"/>
    </cofactor>
</comment>
<keyword evidence="1 6" id="KW-0813">Transport</keyword>
<keyword evidence="3 6" id="KW-0479">Metal-binding</keyword>
<evidence type="ECO:0000256" key="4">
    <source>
        <dbReference type="ARBA" id="ARBA00022833"/>
    </source>
</evidence>
<dbReference type="Proteomes" id="UP000182063">
    <property type="component" value="Chromosome"/>
</dbReference>
<dbReference type="InterPro" id="IPR018752">
    <property type="entry name" value="DabA"/>
</dbReference>
<comment type="subcellular location">
    <subcellularLocation>
        <location evidence="6">Cell membrane</location>
        <topology evidence="6">Peripheral membrane protein</topology>
    </subcellularLocation>
</comment>
<reference evidence="8" key="1">
    <citation type="submission" date="2016-11" db="EMBL/GenBank/DDBJ databases">
        <title>Complete Genome Sequence of alachlor-degrading Sphingomonas sp. strain JJ-A5.</title>
        <authorList>
            <person name="Lee H."/>
            <person name="Ka J.-O."/>
        </authorList>
    </citation>
    <scope>NUCLEOTIDE SEQUENCE [LARGE SCALE GENOMIC DNA]</scope>
    <source>
        <strain evidence="8">JJ-A5</strain>
    </source>
</reference>
<evidence type="ECO:0000256" key="1">
    <source>
        <dbReference type="ARBA" id="ARBA00022448"/>
    </source>
</evidence>
<dbReference type="OrthoDB" id="9805101at2"/>
<keyword evidence="4 6" id="KW-0862">Zinc</keyword>
<dbReference type="RefSeq" id="WP_072598056.1">
    <property type="nucleotide sequence ID" value="NZ_CP018221.1"/>
</dbReference>
<feature type="binding site" evidence="6">
    <location>
        <position position="369"/>
    </location>
    <ligand>
        <name>Zn(2+)</name>
        <dbReference type="ChEBI" id="CHEBI:29105"/>
    </ligand>
</feature>
<evidence type="ECO:0000313" key="7">
    <source>
        <dbReference type="EMBL" id="API60373.1"/>
    </source>
</evidence>
<comment type="similarity">
    <text evidence="6">Belongs to the inorganic carbon transporter (TC 9.A.2) DabA family.</text>
</comment>
<feature type="binding site" evidence="6">
    <location>
        <position position="568"/>
    </location>
    <ligand>
        <name>Zn(2+)</name>
        <dbReference type="ChEBI" id="CHEBI:29105"/>
    </ligand>
</feature>
<dbReference type="HAMAP" id="MF_01871">
    <property type="entry name" value="DabA"/>
    <property type="match status" value="1"/>
</dbReference>
<sequence>MSIAIASETGPRSPIAVTCERPGAKTASIEAAIAQACDKIAPLWPLKHFVAVNPFLGFSDQSFAATCATLRRVAGVDMLMPRAFYRQALAAGTIEEHDLEAAMAAATSGHPAFAHDAASLRLAAARDPVWTSRPGPVVATVAEVLDGLAAGDRQASRTAFMVDEISKWCAAYFDEGQAAWKLPSRALPAYTAWRAAMRFDRNPETMGIRGFRKAVAAMPKDPREAIAAVVLALGIPDRAIEDYLHRALIDIGGWAAYARYLVWDNALYGRDDDTLVELLAIRVVWGYALFLERPDTAFTAAWAKAMADAATLPKDERLGDDPELALDLILHEAYEAAYRRRLLARLSQHFEAPVSKPAATRKAFQAAFCIDVRSEVYRRALETVCPDAETIGFAGFFGFPIEYVPIGRETGGAQCPVLLKPAFVVCEAVANASEAEEAEIMNLRLLRRRAAKAWKAFKLSAVSSFTYVETVGLLFAAKLVGDSARLTRTVSDPNTDGLDKGVIGRIGPRLEPGAVGGRVTGFDDGQRVAMAEAVLRAMSMTQDFARLVLLTGHGSTTVNNPHASGLDCGACGGHTGEANARIAAAILNDPGVRVGLAAKGIDIPKDSWFIGCLHDTTTDEVRIFDADRLPASHAGDLARLREALAKASSLARDERAQLLGIGKSEDVDRAVRARSRDWAQVRPEWGLAGNAAFIAAPRERTRGLDLAGRAFLHDYDWQKDAGFSVLELIMTAPMVVASWINLQYYASTVNNRAFGSGNKLLHNVVGQLGVLEGNTGDLKVGLPWQSVHDGTRFVHEPLRLTVFIEAPEDALNRVIDAHASVRQLIDNGWVHLFRLGDEGWTIRRYAGDLRWEAAT</sequence>